<accession>A0A1V8SMX8</accession>
<evidence type="ECO:0000256" key="3">
    <source>
        <dbReference type="SAM" id="MobiDB-lite"/>
    </source>
</evidence>
<feature type="region of interest" description="Disordered" evidence="3">
    <location>
        <begin position="1"/>
        <end position="71"/>
    </location>
</feature>
<proteinExistence type="predicted"/>
<keyword evidence="5" id="KW-1185">Reference proteome</keyword>
<reference evidence="5" key="1">
    <citation type="submission" date="2017-03" db="EMBL/GenBank/DDBJ databases">
        <title>Genomes of endolithic fungi from Antarctica.</title>
        <authorList>
            <person name="Coleine C."/>
            <person name="Masonjones S."/>
            <person name="Stajich J.E."/>
        </authorList>
    </citation>
    <scope>NUCLEOTIDE SEQUENCE [LARGE SCALE GENOMIC DNA]</scope>
    <source>
        <strain evidence="5">CCFEE 5527</strain>
    </source>
</reference>
<name>A0A1V8SMX8_9PEZI</name>
<feature type="region of interest" description="Disordered" evidence="3">
    <location>
        <begin position="273"/>
        <end position="292"/>
    </location>
</feature>
<dbReference type="GO" id="GO:0071008">
    <property type="term" value="C:U2-type post-mRNA release spliceosomal complex"/>
    <property type="evidence" value="ECO:0007669"/>
    <property type="project" value="InterPro"/>
</dbReference>
<feature type="compositionally biased region" description="Low complexity" evidence="3">
    <location>
        <begin position="114"/>
        <end position="126"/>
    </location>
</feature>
<evidence type="ECO:0000313" key="5">
    <source>
        <dbReference type="Proteomes" id="UP000192596"/>
    </source>
</evidence>
<dbReference type="GO" id="GO:0003677">
    <property type="term" value="F:DNA binding"/>
    <property type="evidence" value="ECO:0007669"/>
    <property type="project" value="InterPro"/>
</dbReference>
<dbReference type="InterPro" id="IPR012890">
    <property type="entry name" value="GCFC2-like"/>
</dbReference>
<comment type="subcellular location">
    <subcellularLocation>
        <location evidence="1">Nucleus</location>
    </subcellularLocation>
</comment>
<keyword evidence="2" id="KW-0539">Nucleus</keyword>
<feature type="region of interest" description="Disordered" evidence="3">
    <location>
        <begin position="86"/>
        <end position="126"/>
    </location>
</feature>
<sequence>MKRSLTPRRVPRKIGQDDDEASDGTPDNEAVGSAIKRPNSQPKKPSGLRASLGSNDEDDNDTAGVITPKRSALSRIAVQRAASQRSSFLASSLTADDDAAPSYTSSDLEQLRASTPSTPQPTSTDLATLSSATQTLDLTSKFGSSLSRYSAPSSSIPSASEIAEKKARRARLAAEFQAEEFISLDPDDPFLNPASDDDVTDPKVMKDASGRLILAPKDKYQQAESRLVRDDEDVMEGFEEFTGEGGNRINMGESALRQDVGKRKQDIAAQIAAAEGNESDSSASSSGSRDRLQAFEAAQTAAGTFSSTPASAYPARPATPPRISPLPSLDAVVLRLKTQMADMRRAHTAKLVEIENLQREKIRIGEEEVRIQAALKDTAEKFEALRAEKGVANGAGTREGTPTSATGLGLEVGRFGGTGGLGGSVFGRGLESLGGTPVGMGTPVGVGSGSGSGSE</sequence>
<feature type="compositionally biased region" description="Low complexity" evidence="3">
    <location>
        <begin position="273"/>
        <end position="287"/>
    </location>
</feature>
<protein>
    <submittedName>
        <fullName evidence="4">Uncharacterized protein</fullName>
    </submittedName>
</protein>
<gene>
    <name evidence="4" type="ORF">B0A48_13877</name>
</gene>
<dbReference type="STRING" id="1507870.A0A1V8SMX8"/>
<organism evidence="4 5">
    <name type="scientific">Cryoendolithus antarcticus</name>
    <dbReference type="NCBI Taxonomy" id="1507870"/>
    <lineage>
        <taxon>Eukaryota</taxon>
        <taxon>Fungi</taxon>
        <taxon>Dikarya</taxon>
        <taxon>Ascomycota</taxon>
        <taxon>Pezizomycotina</taxon>
        <taxon>Dothideomycetes</taxon>
        <taxon>Dothideomycetidae</taxon>
        <taxon>Cladosporiales</taxon>
        <taxon>Cladosporiaceae</taxon>
        <taxon>Cryoendolithus</taxon>
    </lineage>
</organism>
<dbReference type="GO" id="GO:0000390">
    <property type="term" value="P:spliceosomal complex disassembly"/>
    <property type="evidence" value="ECO:0007669"/>
    <property type="project" value="InterPro"/>
</dbReference>
<dbReference type="PANTHER" id="PTHR12214:SF0">
    <property type="entry name" value="LD29489P"/>
    <property type="match status" value="1"/>
</dbReference>
<dbReference type="InParanoid" id="A0A1V8SMX8"/>
<dbReference type="AlphaFoldDB" id="A0A1V8SMX8"/>
<dbReference type="Pfam" id="PF15458">
    <property type="entry name" value="NTR2"/>
    <property type="match status" value="1"/>
</dbReference>
<dbReference type="PANTHER" id="PTHR12214">
    <property type="entry name" value="GC-RICH SEQUENCE DNA-BINDING FACTOR"/>
    <property type="match status" value="1"/>
</dbReference>
<comment type="caution">
    <text evidence="4">The sequence shown here is derived from an EMBL/GenBank/DDBJ whole genome shotgun (WGS) entry which is preliminary data.</text>
</comment>
<evidence type="ECO:0000256" key="1">
    <source>
        <dbReference type="ARBA" id="ARBA00004123"/>
    </source>
</evidence>
<evidence type="ECO:0000256" key="2">
    <source>
        <dbReference type="ARBA" id="ARBA00023242"/>
    </source>
</evidence>
<feature type="region of interest" description="Disordered" evidence="3">
    <location>
        <begin position="299"/>
        <end position="324"/>
    </location>
</feature>
<feature type="compositionally biased region" description="Gly residues" evidence="3">
    <location>
        <begin position="436"/>
        <end position="455"/>
    </location>
</feature>
<feature type="region of interest" description="Disordered" evidence="3">
    <location>
        <begin position="433"/>
        <end position="455"/>
    </location>
</feature>
<evidence type="ECO:0000313" key="4">
    <source>
        <dbReference type="EMBL" id="OQO00527.1"/>
    </source>
</evidence>
<dbReference type="Proteomes" id="UP000192596">
    <property type="component" value="Unassembled WGS sequence"/>
</dbReference>
<dbReference type="EMBL" id="NAJO01000035">
    <property type="protein sequence ID" value="OQO00527.1"/>
    <property type="molecule type" value="Genomic_DNA"/>
</dbReference>
<feature type="compositionally biased region" description="Basic residues" evidence="3">
    <location>
        <begin position="1"/>
        <end position="12"/>
    </location>
</feature>
<dbReference type="InterPro" id="IPR028211">
    <property type="entry name" value="Ntr2"/>
</dbReference>
<dbReference type="OrthoDB" id="429427at2759"/>
<feature type="compositionally biased region" description="Polar residues" evidence="3">
    <location>
        <begin position="301"/>
        <end position="310"/>
    </location>
</feature>